<dbReference type="EMBL" id="CM042051">
    <property type="protein sequence ID" value="KAI3728715.1"/>
    <property type="molecule type" value="Genomic_DNA"/>
</dbReference>
<accession>A0ACB9C3C4</accession>
<evidence type="ECO:0000313" key="2">
    <source>
        <dbReference type="Proteomes" id="UP001055879"/>
    </source>
</evidence>
<comment type="caution">
    <text evidence="1">The sequence shown here is derived from an EMBL/GenBank/DDBJ whole genome shotgun (WGS) entry which is preliminary data.</text>
</comment>
<evidence type="ECO:0000313" key="1">
    <source>
        <dbReference type="EMBL" id="KAI3728715.1"/>
    </source>
</evidence>
<reference evidence="1 2" key="2">
    <citation type="journal article" date="2022" name="Mol. Ecol. Resour.">
        <title>The genomes of chicory, endive, great burdock and yacon provide insights into Asteraceae paleo-polyploidization history and plant inulin production.</title>
        <authorList>
            <person name="Fan W."/>
            <person name="Wang S."/>
            <person name="Wang H."/>
            <person name="Wang A."/>
            <person name="Jiang F."/>
            <person name="Liu H."/>
            <person name="Zhao H."/>
            <person name="Xu D."/>
            <person name="Zhang Y."/>
        </authorList>
    </citation>
    <scope>NUCLEOTIDE SEQUENCE [LARGE SCALE GENOMIC DNA]</scope>
    <source>
        <strain evidence="2">cv. Niubang</strain>
    </source>
</reference>
<protein>
    <submittedName>
        <fullName evidence="1">Uncharacterized protein</fullName>
    </submittedName>
</protein>
<gene>
    <name evidence="1" type="ORF">L6452_17356</name>
</gene>
<proteinExistence type="predicted"/>
<name>A0ACB9C3C4_ARCLA</name>
<organism evidence="1 2">
    <name type="scientific">Arctium lappa</name>
    <name type="common">Greater burdock</name>
    <name type="synonym">Lappa major</name>
    <dbReference type="NCBI Taxonomy" id="4217"/>
    <lineage>
        <taxon>Eukaryota</taxon>
        <taxon>Viridiplantae</taxon>
        <taxon>Streptophyta</taxon>
        <taxon>Embryophyta</taxon>
        <taxon>Tracheophyta</taxon>
        <taxon>Spermatophyta</taxon>
        <taxon>Magnoliopsida</taxon>
        <taxon>eudicotyledons</taxon>
        <taxon>Gunneridae</taxon>
        <taxon>Pentapetalae</taxon>
        <taxon>asterids</taxon>
        <taxon>campanulids</taxon>
        <taxon>Asterales</taxon>
        <taxon>Asteraceae</taxon>
        <taxon>Carduoideae</taxon>
        <taxon>Cardueae</taxon>
        <taxon>Arctiinae</taxon>
        <taxon>Arctium</taxon>
    </lineage>
</organism>
<keyword evidence="2" id="KW-1185">Reference proteome</keyword>
<sequence>MVIKGRAYRRCLKVCIQDVWGHKKYPNFDKISLITAAEITLSNAEPSIIKFSEDQITQLLSAFWIQANLPDNSLQNIEALAYSFCLTLNSLRLRELLHSHQDNKLGQKGVTSNTNAAQFAETLAEAKCSMKACYSFVFGPGVDHIPRRSSCFSFLCFFARKLMYDFDDHWGVSVMVVALLFTIHSMDGGRNCWIGGSTQRSRLCTMEPRYQKSTHPPPRQVQSPVNLPHQEPFITGGHGFKQRHGTENKSIGGVFEKSHVLKLLGS</sequence>
<reference evidence="2" key="1">
    <citation type="journal article" date="2022" name="Mol. Ecol. Resour.">
        <title>The genomes of chicory, endive, great burdock and yacon provide insights into Asteraceae palaeo-polyploidization history and plant inulin production.</title>
        <authorList>
            <person name="Fan W."/>
            <person name="Wang S."/>
            <person name="Wang H."/>
            <person name="Wang A."/>
            <person name="Jiang F."/>
            <person name="Liu H."/>
            <person name="Zhao H."/>
            <person name="Xu D."/>
            <person name="Zhang Y."/>
        </authorList>
    </citation>
    <scope>NUCLEOTIDE SEQUENCE [LARGE SCALE GENOMIC DNA]</scope>
    <source>
        <strain evidence="2">cv. Niubang</strain>
    </source>
</reference>
<dbReference type="Proteomes" id="UP001055879">
    <property type="component" value="Linkage Group LG05"/>
</dbReference>